<dbReference type="GO" id="GO:0005737">
    <property type="term" value="C:cytoplasm"/>
    <property type="evidence" value="ECO:0007669"/>
    <property type="project" value="UniProtKB-SubCell"/>
</dbReference>
<dbReference type="EC" id="3.1.21.7" evidence="6"/>
<evidence type="ECO:0000256" key="5">
    <source>
        <dbReference type="ARBA" id="ARBA00022801"/>
    </source>
</evidence>
<evidence type="ECO:0000256" key="6">
    <source>
        <dbReference type="HAMAP-Rule" id="MF_00801"/>
    </source>
</evidence>
<evidence type="ECO:0000256" key="1">
    <source>
        <dbReference type="ARBA" id="ARBA00004496"/>
    </source>
</evidence>
<keyword evidence="6" id="KW-0460">Magnesium</keyword>
<comment type="function">
    <text evidence="6">DNA repair enzyme involved in the repair of deaminated bases. Selectively cleaves double-stranded DNA at the second phosphodiester bond 3' to a deoxyinosine leaving behind the intact lesion on the nicked DNA.</text>
</comment>
<dbReference type="CDD" id="cd06559">
    <property type="entry name" value="Endonuclease_V"/>
    <property type="match status" value="1"/>
</dbReference>
<dbReference type="GO" id="GO:0000287">
    <property type="term" value="F:magnesium ion binding"/>
    <property type="evidence" value="ECO:0007669"/>
    <property type="project" value="UniProtKB-UniRule"/>
</dbReference>
<dbReference type="GO" id="GO:0043737">
    <property type="term" value="F:deoxyribonuclease V activity"/>
    <property type="evidence" value="ECO:0007669"/>
    <property type="project" value="UniProtKB-UniRule"/>
</dbReference>
<dbReference type="GO" id="GO:0006281">
    <property type="term" value="P:DNA repair"/>
    <property type="evidence" value="ECO:0007669"/>
    <property type="project" value="UniProtKB-UniRule"/>
</dbReference>
<feature type="binding site" evidence="6">
    <location>
        <position position="41"/>
    </location>
    <ligand>
        <name>Mg(2+)</name>
        <dbReference type="ChEBI" id="CHEBI:18420"/>
    </ligand>
</feature>
<protein>
    <recommendedName>
        <fullName evidence="6">Endonuclease V</fullName>
        <ecNumber evidence="6">3.1.21.7</ecNumber>
    </recommendedName>
    <alternativeName>
        <fullName evidence="6">Deoxyinosine 3'endonuclease</fullName>
    </alternativeName>
    <alternativeName>
        <fullName evidence="6">Deoxyribonuclease V</fullName>
        <shortName evidence="6">DNase V</shortName>
    </alternativeName>
</protein>
<dbReference type="HAMAP" id="MF_00801">
    <property type="entry name" value="Endonuclease_5"/>
    <property type="match status" value="1"/>
</dbReference>
<comment type="caution">
    <text evidence="7">The sequence shown here is derived from an EMBL/GenBank/DDBJ whole genome shotgun (WGS) entry which is preliminary data.</text>
</comment>
<comment type="catalytic activity">
    <reaction evidence="6">
        <text>Endonucleolytic cleavage at apurinic or apyrimidinic sites to products with a 5'-phosphate.</text>
        <dbReference type="EC" id="3.1.21.7"/>
    </reaction>
</comment>
<keyword evidence="6" id="KW-0227">DNA damage</keyword>
<dbReference type="AlphaFoldDB" id="A0A7C5HMT8"/>
<keyword evidence="6" id="KW-0234">DNA repair</keyword>
<dbReference type="PANTHER" id="PTHR28511:SF1">
    <property type="entry name" value="ENDONUCLEASE V"/>
    <property type="match status" value="1"/>
</dbReference>
<keyword evidence="2 6" id="KW-0963">Cytoplasm</keyword>
<dbReference type="GO" id="GO:0003727">
    <property type="term" value="F:single-stranded RNA binding"/>
    <property type="evidence" value="ECO:0007669"/>
    <property type="project" value="TreeGrafter"/>
</dbReference>
<gene>
    <name evidence="6" type="primary">nfi</name>
    <name evidence="7" type="ORF">ENL19_00470</name>
</gene>
<keyword evidence="3 6" id="KW-0540">Nuclease</keyword>
<dbReference type="Pfam" id="PF04493">
    <property type="entry name" value="Endonuclease_5"/>
    <property type="match status" value="1"/>
</dbReference>
<comment type="subcellular location">
    <subcellularLocation>
        <location evidence="1 6">Cytoplasm</location>
    </subcellularLocation>
</comment>
<sequence>MEPKLDVDFRVINDVGELYNFILNKIKIEVPNHLNNIVACDVHYGEYAFVSCVLYDIKDRVMIEEVSVKSSILYSYKPGLFALREVPPIMDSLRRLYNKPDCIILDGHGIAHPKKAGLACFVGVIYDIPAIGVAKSPLVGNFHIPCEDRGCWEPVYYKSEKVGEVVRTRSKTKPIFVSPGHRINFSASRNIVLNLVMKSKLPEPLRLAHLRAKSMAKLLKKGG</sequence>
<dbReference type="Gene3D" id="3.30.2170.10">
    <property type="entry name" value="archaeoglobus fulgidus dsm 4304 superfamily"/>
    <property type="match status" value="1"/>
</dbReference>
<feature type="site" description="Interaction with target DNA" evidence="6">
    <location>
        <position position="76"/>
    </location>
</feature>
<dbReference type="InterPro" id="IPR007581">
    <property type="entry name" value="Endonuclease-V"/>
</dbReference>
<dbReference type="PANTHER" id="PTHR28511">
    <property type="entry name" value="ENDONUCLEASE V"/>
    <property type="match status" value="1"/>
</dbReference>
<dbReference type="EMBL" id="DRTB01000034">
    <property type="protein sequence ID" value="HHE04515.1"/>
    <property type="molecule type" value="Genomic_DNA"/>
</dbReference>
<evidence type="ECO:0000256" key="4">
    <source>
        <dbReference type="ARBA" id="ARBA00022759"/>
    </source>
</evidence>
<comment type="similarity">
    <text evidence="6">Belongs to the endonuclease V family.</text>
</comment>
<reference evidence="7" key="1">
    <citation type="journal article" date="2020" name="mSystems">
        <title>Genome- and Community-Level Interaction Insights into Carbon Utilization and Element Cycling Functions of Hydrothermarchaeota in Hydrothermal Sediment.</title>
        <authorList>
            <person name="Zhou Z."/>
            <person name="Liu Y."/>
            <person name="Xu W."/>
            <person name="Pan J."/>
            <person name="Luo Z.H."/>
            <person name="Li M."/>
        </authorList>
    </citation>
    <scope>NUCLEOTIDE SEQUENCE [LARGE SCALE GENOMIC DNA]</scope>
    <source>
        <strain evidence="7">HyVt-74</strain>
    </source>
</reference>
<evidence type="ECO:0000256" key="3">
    <source>
        <dbReference type="ARBA" id="ARBA00022722"/>
    </source>
</evidence>
<organism evidence="7">
    <name type="scientific">candidate division WOR-3 bacterium</name>
    <dbReference type="NCBI Taxonomy" id="2052148"/>
    <lineage>
        <taxon>Bacteria</taxon>
        <taxon>Bacteria division WOR-3</taxon>
    </lineage>
</organism>
<dbReference type="GO" id="GO:0016891">
    <property type="term" value="F:RNA endonuclease activity producing 5'-phosphomonoesters, hydrolytic mechanism"/>
    <property type="evidence" value="ECO:0007669"/>
    <property type="project" value="TreeGrafter"/>
</dbReference>
<keyword evidence="5 6" id="KW-0378">Hydrolase</keyword>
<feature type="binding site" evidence="6">
    <location>
        <position position="106"/>
    </location>
    <ligand>
        <name>Mg(2+)</name>
        <dbReference type="ChEBI" id="CHEBI:18420"/>
    </ligand>
</feature>
<keyword evidence="4 6" id="KW-0255">Endonuclease</keyword>
<evidence type="ECO:0000313" key="7">
    <source>
        <dbReference type="EMBL" id="HHE04515.1"/>
    </source>
</evidence>
<keyword evidence="6" id="KW-0479">Metal-binding</keyword>
<evidence type="ECO:0000256" key="2">
    <source>
        <dbReference type="ARBA" id="ARBA00022490"/>
    </source>
</evidence>
<name>A0A7C5HMT8_UNCW3</name>
<dbReference type="Proteomes" id="UP000886110">
    <property type="component" value="Unassembled WGS sequence"/>
</dbReference>
<accession>A0A7C5HMT8</accession>
<proteinExistence type="inferred from homology"/>
<comment type="cofactor">
    <cofactor evidence="6">
        <name>Mg(2+)</name>
        <dbReference type="ChEBI" id="CHEBI:18420"/>
    </cofactor>
</comment>